<accession>A0A7K9SGZ7</accession>
<dbReference type="PANTHER" id="PTHR35670:SF1">
    <property type="entry name" value="TRANSMEMBRANE PROTEIN 81"/>
    <property type="match status" value="1"/>
</dbReference>
<keyword evidence="3 11" id="KW-0812">Transmembrane</keyword>
<keyword evidence="5 11" id="KW-1133">Transmembrane helix</keyword>
<evidence type="ECO:0000259" key="12">
    <source>
        <dbReference type="PROSITE" id="PS50835"/>
    </source>
</evidence>
<dbReference type="CDD" id="cd00096">
    <property type="entry name" value="Ig"/>
    <property type="match status" value="1"/>
</dbReference>
<dbReference type="InterPro" id="IPR013783">
    <property type="entry name" value="Ig-like_fold"/>
</dbReference>
<dbReference type="PANTHER" id="PTHR35670">
    <property type="entry name" value="TRANSMEMBRANE PROTEIN 81"/>
    <property type="match status" value="1"/>
</dbReference>
<comment type="subcellular location">
    <subcellularLocation>
        <location evidence="1">Cell membrane</location>
        <topology evidence="1">Single-pass type I membrane protein</topology>
    </subcellularLocation>
</comment>
<dbReference type="OrthoDB" id="9390762at2759"/>
<dbReference type="InterPro" id="IPR036179">
    <property type="entry name" value="Ig-like_dom_sf"/>
</dbReference>
<sequence length="243" mass="26840">MLLCAFCLPLVASLEDVIIPAELKSVVAKVPINSTSCSVTCGLGVKLEEMCEVTATGERRNCTLQRTKCLSSWFCGLLHFTVPVGEPFQLSCLASDVVSFGSRDYSYGWRLAQGLITTNDVLFRPFQNPHSILRFSSTQESDAGTYCCDVHMLRAMKLVKRIYFGLRVIQTDLVQLNFDQSLTSEQQLVANEQKGIRGNQTQEEVQEQQHSWPAEVVSVCLMAGGGGMGCVLVCIALCLLRRM</sequence>
<dbReference type="Proteomes" id="UP000566440">
    <property type="component" value="Unassembled WGS sequence"/>
</dbReference>
<feature type="non-terminal residue" evidence="13">
    <location>
        <position position="1"/>
    </location>
</feature>
<dbReference type="EMBL" id="VWZX01000996">
    <property type="protein sequence ID" value="NXI35445.1"/>
    <property type="molecule type" value="Genomic_DNA"/>
</dbReference>
<dbReference type="PROSITE" id="PS50835">
    <property type="entry name" value="IG_LIKE"/>
    <property type="match status" value="1"/>
</dbReference>
<organism evidence="13 14">
    <name type="scientific">Galbula dea</name>
    <dbReference type="NCBI Taxonomy" id="1109041"/>
    <lineage>
        <taxon>Eukaryota</taxon>
        <taxon>Metazoa</taxon>
        <taxon>Chordata</taxon>
        <taxon>Craniata</taxon>
        <taxon>Vertebrata</taxon>
        <taxon>Euteleostomi</taxon>
        <taxon>Archelosauria</taxon>
        <taxon>Archosauria</taxon>
        <taxon>Dinosauria</taxon>
        <taxon>Saurischia</taxon>
        <taxon>Theropoda</taxon>
        <taxon>Coelurosauria</taxon>
        <taxon>Aves</taxon>
        <taxon>Neognathae</taxon>
        <taxon>Neoaves</taxon>
        <taxon>Telluraves</taxon>
        <taxon>Coraciimorphae</taxon>
        <taxon>Piciformes</taxon>
        <taxon>Galbulidae</taxon>
        <taxon>Galbula</taxon>
    </lineage>
</organism>
<dbReference type="GO" id="GO:0005886">
    <property type="term" value="C:plasma membrane"/>
    <property type="evidence" value="ECO:0007669"/>
    <property type="project" value="UniProtKB-SubCell"/>
</dbReference>
<evidence type="ECO:0000256" key="3">
    <source>
        <dbReference type="ARBA" id="ARBA00022692"/>
    </source>
</evidence>
<evidence type="ECO:0000256" key="11">
    <source>
        <dbReference type="SAM" id="Phobius"/>
    </source>
</evidence>
<comment type="function">
    <text evidence="9">Essential fertilization factor required for male fertility. Part of a conserved trimeric sperm complex with the essential fertilization factors IZUMO1 and SPACA6 which bridges sperm and oocyte membranes during fertilization by binding to IZUMO1R/JUNO on the oocyte.</text>
</comment>
<evidence type="ECO:0000256" key="10">
    <source>
        <dbReference type="ARBA" id="ARBA00050022"/>
    </source>
</evidence>
<evidence type="ECO:0000256" key="8">
    <source>
        <dbReference type="ARBA" id="ARBA00023319"/>
    </source>
</evidence>
<reference evidence="13 14" key="1">
    <citation type="submission" date="2019-09" db="EMBL/GenBank/DDBJ databases">
        <title>Bird 10,000 Genomes (B10K) Project - Family phase.</title>
        <authorList>
            <person name="Zhang G."/>
        </authorList>
    </citation>
    <scope>NUCLEOTIDE SEQUENCE [LARGE SCALE GENOMIC DNA]</scope>
    <source>
        <strain evidence="13">B10K-DU-001-62</strain>
        <tissue evidence="13">Muscle</tissue>
    </source>
</reference>
<dbReference type="InterPro" id="IPR007110">
    <property type="entry name" value="Ig-like_dom"/>
</dbReference>
<name>A0A7K9SGZ7_9PICI</name>
<keyword evidence="7" id="KW-1015">Disulfide bond</keyword>
<feature type="non-terminal residue" evidence="13">
    <location>
        <position position="243"/>
    </location>
</feature>
<evidence type="ECO:0000256" key="4">
    <source>
        <dbReference type="ARBA" id="ARBA00022729"/>
    </source>
</evidence>
<feature type="transmembrane region" description="Helical" evidence="11">
    <location>
        <begin position="216"/>
        <end position="240"/>
    </location>
</feature>
<dbReference type="InterPro" id="IPR039293">
    <property type="entry name" value="TMEM81"/>
</dbReference>
<keyword evidence="8" id="KW-0393">Immunoglobulin domain</keyword>
<keyword evidence="2" id="KW-1003">Cell membrane</keyword>
<evidence type="ECO:0000256" key="5">
    <source>
        <dbReference type="ARBA" id="ARBA00022989"/>
    </source>
</evidence>
<keyword evidence="4" id="KW-0732">Signal</keyword>
<evidence type="ECO:0000256" key="1">
    <source>
        <dbReference type="ARBA" id="ARBA00004251"/>
    </source>
</evidence>
<protein>
    <recommendedName>
        <fullName evidence="10">Transmembrane protein 81</fullName>
    </recommendedName>
</protein>
<evidence type="ECO:0000256" key="6">
    <source>
        <dbReference type="ARBA" id="ARBA00023136"/>
    </source>
</evidence>
<gene>
    <name evidence="13" type="primary">Tmem81</name>
    <name evidence="13" type="ORF">GALDEA_R09193</name>
</gene>
<evidence type="ECO:0000256" key="7">
    <source>
        <dbReference type="ARBA" id="ARBA00023157"/>
    </source>
</evidence>
<proteinExistence type="predicted"/>
<dbReference type="SUPFAM" id="SSF48726">
    <property type="entry name" value="Immunoglobulin"/>
    <property type="match status" value="1"/>
</dbReference>
<dbReference type="Gene3D" id="2.60.40.10">
    <property type="entry name" value="Immunoglobulins"/>
    <property type="match status" value="1"/>
</dbReference>
<evidence type="ECO:0000256" key="9">
    <source>
        <dbReference type="ARBA" id="ARBA00049937"/>
    </source>
</evidence>
<keyword evidence="6 11" id="KW-0472">Membrane</keyword>
<feature type="domain" description="Ig-like" evidence="12">
    <location>
        <begin position="85"/>
        <end position="150"/>
    </location>
</feature>
<comment type="caution">
    <text evidence="13">The sequence shown here is derived from an EMBL/GenBank/DDBJ whole genome shotgun (WGS) entry which is preliminary data.</text>
</comment>
<dbReference type="AlphaFoldDB" id="A0A7K9SGZ7"/>
<evidence type="ECO:0000313" key="14">
    <source>
        <dbReference type="Proteomes" id="UP000566440"/>
    </source>
</evidence>
<keyword evidence="14" id="KW-1185">Reference proteome</keyword>
<evidence type="ECO:0000256" key="2">
    <source>
        <dbReference type="ARBA" id="ARBA00022475"/>
    </source>
</evidence>
<evidence type="ECO:0000313" key="13">
    <source>
        <dbReference type="EMBL" id="NXI35445.1"/>
    </source>
</evidence>